<accession>A0ACB8WTC4</accession>
<name>A0ACB8WTC4_9TELE</name>
<protein>
    <submittedName>
        <fullName evidence="1">Uncharacterized protein</fullName>
    </submittedName>
</protein>
<evidence type="ECO:0000313" key="2">
    <source>
        <dbReference type="Proteomes" id="UP000831701"/>
    </source>
</evidence>
<keyword evidence="2" id="KW-1185">Reference proteome</keyword>
<reference evidence="1" key="1">
    <citation type="submission" date="2022-04" db="EMBL/GenBank/DDBJ databases">
        <title>Jade perch genome.</title>
        <authorList>
            <person name="Chao B."/>
        </authorList>
    </citation>
    <scope>NUCLEOTIDE SEQUENCE</scope>
    <source>
        <strain evidence="1">CB-2022</strain>
    </source>
</reference>
<dbReference type="Proteomes" id="UP000831701">
    <property type="component" value="Chromosome 6"/>
</dbReference>
<feature type="non-terminal residue" evidence="1">
    <location>
        <position position="1"/>
    </location>
</feature>
<comment type="caution">
    <text evidence="1">The sequence shown here is derived from an EMBL/GenBank/DDBJ whole genome shotgun (WGS) entry which is preliminary data.</text>
</comment>
<proteinExistence type="predicted"/>
<organism evidence="1 2">
    <name type="scientific">Scortum barcoo</name>
    <name type="common">barcoo grunter</name>
    <dbReference type="NCBI Taxonomy" id="214431"/>
    <lineage>
        <taxon>Eukaryota</taxon>
        <taxon>Metazoa</taxon>
        <taxon>Chordata</taxon>
        <taxon>Craniata</taxon>
        <taxon>Vertebrata</taxon>
        <taxon>Euteleostomi</taxon>
        <taxon>Actinopterygii</taxon>
        <taxon>Neopterygii</taxon>
        <taxon>Teleostei</taxon>
        <taxon>Neoteleostei</taxon>
        <taxon>Acanthomorphata</taxon>
        <taxon>Eupercaria</taxon>
        <taxon>Centrarchiformes</taxon>
        <taxon>Terapontoidei</taxon>
        <taxon>Terapontidae</taxon>
        <taxon>Scortum</taxon>
    </lineage>
</organism>
<evidence type="ECO:0000313" key="1">
    <source>
        <dbReference type="EMBL" id="KAI3371010.1"/>
    </source>
</evidence>
<gene>
    <name evidence="1" type="ORF">L3Q82_023660</name>
</gene>
<dbReference type="EMBL" id="CM041536">
    <property type="protein sequence ID" value="KAI3371010.1"/>
    <property type="molecule type" value="Genomic_DNA"/>
</dbReference>
<sequence length="1679" mass="195525">FTASHHTEDTMNSPIEPDNDEWKLNQKVIWDAENEEINTYTDTSFPPAPTDVEEIFTLNNEDETQADEHMESERRLAFEATTVEVSLNEEEIKKNSEYEAEREKQHCEEMEREERKRQIERDFQEELKKIMEAEKLHQKELELMERRAQEKLEQELQLQQELISNLRRRVEEERRVREEEQKRIKDEEDKRKREEEKIKVEAERRRMEEETRRKEEEERRIQEVKRKKEEERKKEEQEKRRMEREEKRKREEERKKSDLEKKKLEEEMRMMEEEEERKNGEKMERMMMEEERKREEERRKEEAKKKIGKERRKTEEEMNMRKVEESRKKDEEEERKREEEKIKAESEMKRMEEEMRRKKEEERRIEEMKLIKEEEKKKEEQEKRRMEREEKRKREEERKKLDLEKKKLEEEMRMMKEEEEQKNREKMEGMMMEEERKREEERRKEEAKKKTEKRTVEEDVSMRKEEKYQTKEDREERKKREEKNTRIEGKLKETDKRKKQDEIIKNKEEEEDSNKIYEEMRKSYKREHGHVDEEVKLEENTMVKEAVRKGEGENSKKKEELRPIEEDERRKEDDEWITKEGERRRQKEEIRRQHDESKIIDKEKKQEEEEEEKKQVKEEMRVKEEERKNAEGEKEQNKDEMRGNKKEVNQKTGKEIRVEAKEEGKMRRVEESEKKIRAGKANELQEKTENRVKKSLDKTEKTEDGTAWTSSGLGPLHSESTVDPGSSETTQQLDPDKDIGQISADKTAGCENQAAVPACLPEHTEQRRLSWMKDCIPWSKLSLQNRRKQKRSVKSRGGRRRVSEAGSLPPLYPNSLLESKGRKSLQEVTTVTLEDLPGCSLSTLTQCAHLQSLTLRRCGLKSLEDINKLAQLCYIDVQENDISFIDCENMTSLRVLRLARNKLTSIHGLSGAENLDVLDLSHNSITRIAGLESVRRLQRLSLDHNQLISTKGLKDVYTLLYLNCSHNHLVSVEGLENNALLNTLDLRANSLTEPPRLKNQVLLRELHLDDNSISSLLDLTACWLPLLQHLSVAQNRITQLPSMSDSVSLANLDLRFNCISELQNVCESLEGCQFLQEVHLTGNPLQQESGWRSTLQRAVPGLRAIDGQETDSFASPPAVQQVSSASGSFLTFCQAQLQQTCDLQQRHSRELSNASSSLDAVETSCRHFTEALQLAEDQRFAHEYGDTSVADKHGAAGQTAAEETLDLKVTDIGRCTERPEMESNGKAPPVIPKRDNMRCSAWTFEEKSAADSRHDTFDTVTDSKMEPAIKKIDSGSVHSLAKEGKPISSNLNIASVSNHQNLDVKNTAAVVIQQLWRKYRQKCGNISSPSTAEKGGGRGGDGEKPESGPSCINGSQDYAAAVIQAFWRGFALRRRLASALAAVTCLDTGEDDTFEEVDVDEFVFDEPPERSPEPSQYTVPSPLVGRSKQAWVAGEPVASAGQRVSPVSSNSKSPASPLVVSGLSERSEKILEEWGFTHSHTALLMLKRAQNMKSKKHQQRKRRDPSVRLALFRNCSYQPGPVEKHNRKAQNNRNDIKAVPEAELGLQQAERTERARQERAQQHTQAAQPDRDSESLRFLPEISSDILNGGRVQLVADPGYTERPHHASGLWANSRLAAQPRKENNYPRRNSLGHARKEAPSPKRITSAPSKTERISFRDNPVQLSAGWGGGKKRDKVYK</sequence>